<dbReference type="NCBIfam" id="NF041568">
    <property type="entry name" value="Jag_EloR"/>
    <property type="match status" value="1"/>
</dbReference>
<dbReference type="Gene3D" id="3.30.300.20">
    <property type="match status" value="1"/>
</dbReference>
<protein>
    <recommendedName>
        <fullName evidence="2">R3H domain-containing protein</fullName>
    </recommendedName>
</protein>
<feature type="compositionally biased region" description="Basic residues" evidence="1">
    <location>
        <begin position="174"/>
        <end position="185"/>
    </location>
</feature>
<organism evidence="3">
    <name type="scientific">bioreactor metagenome</name>
    <dbReference type="NCBI Taxonomy" id="1076179"/>
    <lineage>
        <taxon>unclassified sequences</taxon>
        <taxon>metagenomes</taxon>
        <taxon>ecological metagenomes</taxon>
    </lineage>
</organism>
<dbReference type="PROSITE" id="PS51061">
    <property type="entry name" value="R3H"/>
    <property type="match status" value="1"/>
</dbReference>
<dbReference type="InterPro" id="IPR034079">
    <property type="entry name" value="R3H_KhpB"/>
</dbReference>
<evidence type="ECO:0000256" key="1">
    <source>
        <dbReference type="SAM" id="MobiDB-lite"/>
    </source>
</evidence>
<dbReference type="Pfam" id="PF13083">
    <property type="entry name" value="KH_KhpA-B"/>
    <property type="match status" value="1"/>
</dbReference>
<dbReference type="CDD" id="cd02644">
    <property type="entry name" value="R3H_jag"/>
    <property type="match status" value="1"/>
</dbReference>
<dbReference type="InterPro" id="IPR015946">
    <property type="entry name" value="KH_dom-like_a/b"/>
</dbReference>
<dbReference type="AlphaFoldDB" id="A0A645FDT5"/>
<dbReference type="PANTHER" id="PTHR35800">
    <property type="entry name" value="PROTEIN JAG"/>
    <property type="match status" value="1"/>
</dbReference>
<dbReference type="PANTHER" id="PTHR35800:SF1">
    <property type="entry name" value="RNA-BINDING PROTEIN KHPB"/>
    <property type="match status" value="1"/>
</dbReference>
<dbReference type="PROSITE" id="PS50084">
    <property type="entry name" value="KH_TYPE_1"/>
    <property type="match status" value="1"/>
</dbReference>
<dbReference type="EMBL" id="VSSQ01057853">
    <property type="protein sequence ID" value="MPN11622.1"/>
    <property type="molecule type" value="Genomic_DNA"/>
</dbReference>
<evidence type="ECO:0000313" key="3">
    <source>
        <dbReference type="EMBL" id="MPN11622.1"/>
    </source>
</evidence>
<name>A0A645FDT5_9ZZZZ</name>
<dbReference type="InterPro" id="IPR038008">
    <property type="entry name" value="Jag_KH"/>
</dbReference>
<feature type="domain" description="R3H" evidence="2">
    <location>
        <begin position="102"/>
        <end position="168"/>
    </location>
</feature>
<dbReference type="CDD" id="cd02414">
    <property type="entry name" value="KH-II_Jag"/>
    <property type="match status" value="1"/>
</dbReference>
<dbReference type="Gene3D" id="3.30.1370.50">
    <property type="entry name" value="R3H-like domain"/>
    <property type="match status" value="1"/>
</dbReference>
<dbReference type="Pfam" id="PF01424">
    <property type="entry name" value="R3H"/>
    <property type="match status" value="1"/>
</dbReference>
<dbReference type="SUPFAM" id="SSF82708">
    <property type="entry name" value="R3H domain"/>
    <property type="match status" value="1"/>
</dbReference>
<dbReference type="InterPro" id="IPR001374">
    <property type="entry name" value="R3H_dom"/>
</dbReference>
<dbReference type="GO" id="GO:0003723">
    <property type="term" value="F:RNA binding"/>
    <property type="evidence" value="ECO:0007669"/>
    <property type="project" value="InterPro"/>
</dbReference>
<gene>
    <name evidence="3" type="ORF">SDC9_158926</name>
</gene>
<dbReference type="InterPro" id="IPR036867">
    <property type="entry name" value="R3H_dom_sf"/>
</dbReference>
<sequence>MQKQPPRPAPAPVPVSEYQPVTGTSAQSFLTEVFGILGMEVDVNAFAHEELLRLELKGDSMGLLIGRRGETLDALQYLTNLVVNRGDEDYTKVTIDIENYRAKREEALVALAGKVAGKVLKNKKSITLEPMNPYERRIIHSTLQNVEGVTTASVGSEPSRRVVVSPEGQAPKPYRGRHNHHKKKPQAQEPSQKIVQ</sequence>
<dbReference type="InterPro" id="IPR039247">
    <property type="entry name" value="KhpB"/>
</dbReference>
<dbReference type="SMART" id="SM00393">
    <property type="entry name" value="R3H"/>
    <property type="match status" value="1"/>
</dbReference>
<feature type="region of interest" description="Disordered" evidence="1">
    <location>
        <begin position="150"/>
        <end position="196"/>
    </location>
</feature>
<comment type="caution">
    <text evidence="3">The sequence shown here is derived from an EMBL/GenBank/DDBJ whole genome shotgun (WGS) entry which is preliminary data.</text>
</comment>
<accession>A0A645FDT5</accession>
<reference evidence="3" key="1">
    <citation type="submission" date="2019-08" db="EMBL/GenBank/DDBJ databases">
        <authorList>
            <person name="Kucharzyk K."/>
            <person name="Murdoch R.W."/>
            <person name="Higgins S."/>
            <person name="Loffler F."/>
        </authorList>
    </citation>
    <scope>NUCLEOTIDE SEQUENCE</scope>
</reference>
<evidence type="ECO:0000259" key="2">
    <source>
        <dbReference type="PROSITE" id="PS51061"/>
    </source>
</evidence>
<proteinExistence type="predicted"/>